<protein>
    <submittedName>
        <fullName evidence="1">Uncharacterized protein</fullName>
    </submittedName>
</protein>
<dbReference type="EMBL" id="KI271600">
    <property type="protein sequence ID" value="ERL64285.1"/>
    <property type="molecule type" value="Genomic_DNA"/>
</dbReference>
<dbReference type="Proteomes" id="UP000030647">
    <property type="component" value="Unassembled WGS sequence"/>
</dbReference>
<dbReference type="SUPFAM" id="SSF49785">
    <property type="entry name" value="Galactose-binding domain-like"/>
    <property type="match status" value="1"/>
</dbReference>
<name>U4TLL0_9LACO</name>
<reference evidence="2" key="1">
    <citation type="journal article" date="2013" name="Genome Announc.">
        <title>Whole-Genome Sequencing of Lactobacillus shenzhenensis Strain LY-73T.</title>
        <authorList>
            <person name="Lin Z."/>
            <person name="Liu Z."/>
            <person name="Yang R."/>
            <person name="Zou Y."/>
            <person name="Wan D."/>
            <person name="Chen J."/>
            <person name="Guo M."/>
            <person name="Zhao J."/>
            <person name="Fang C."/>
            <person name="Yang R."/>
            <person name="Liu F."/>
        </authorList>
    </citation>
    <scope>NUCLEOTIDE SEQUENCE [LARGE SCALE GENOMIC DNA]</scope>
    <source>
        <strain evidence="2">LY-73</strain>
    </source>
</reference>
<dbReference type="Gene3D" id="2.60.120.260">
    <property type="entry name" value="Galactose-binding domain-like"/>
    <property type="match status" value="1"/>
</dbReference>
<dbReference type="InterPro" id="IPR008979">
    <property type="entry name" value="Galactose-bd-like_sf"/>
</dbReference>
<organism evidence="1 2">
    <name type="scientific">Schleiferilactobacillus shenzhenensis LY-73</name>
    <dbReference type="NCBI Taxonomy" id="1231336"/>
    <lineage>
        <taxon>Bacteria</taxon>
        <taxon>Bacillati</taxon>
        <taxon>Bacillota</taxon>
        <taxon>Bacilli</taxon>
        <taxon>Lactobacillales</taxon>
        <taxon>Lactobacillaceae</taxon>
        <taxon>Schleiferilactobacillus</taxon>
    </lineage>
</organism>
<dbReference type="HOGENOM" id="CLU_070538_0_0_9"/>
<dbReference type="STRING" id="1231336.L248_1053"/>
<keyword evidence="2" id="KW-1185">Reference proteome</keyword>
<accession>U4TLL0</accession>
<evidence type="ECO:0000313" key="2">
    <source>
        <dbReference type="Proteomes" id="UP000030647"/>
    </source>
</evidence>
<evidence type="ECO:0000313" key="1">
    <source>
        <dbReference type="EMBL" id="ERL64285.1"/>
    </source>
</evidence>
<dbReference type="eggNOG" id="ENOG502ZAKM">
    <property type="taxonomic scope" value="Bacteria"/>
</dbReference>
<sequence>MKFRKDAQAMLQLTILDASGNVKQGKNDYDAGPKPLHNTGTDSVFVATQKMTFTEGDVIRLHVDQVPGYYVVQFDETLAPTIVYLTVPTWDYTVTLTPNAQDARPEAAFKTARHYLSARRATRAEITSERDWALNPHDQPLVDGIFPHAHANVETRNDATFFAQNAIDGVWASSLHGEYPYMSWGINQDPHAAMTVELGRPVTISRVGVVLRADFPHDSWWQRGVLTFSDGTNEVLTFRKTGEPQYFDIQPHTATAVTFHDLQRADDSSPFPALTSLQLYGRNA</sequence>
<gene>
    <name evidence="1" type="ORF">L248_1053</name>
</gene>
<proteinExistence type="predicted"/>
<dbReference type="AlphaFoldDB" id="U4TLL0"/>